<organism evidence="2 3">
    <name type="scientific">Iningainema tapete BLCC-T55</name>
    <dbReference type="NCBI Taxonomy" id="2748662"/>
    <lineage>
        <taxon>Bacteria</taxon>
        <taxon>Bacillati</taxon>
        <taxon>Cyanobacteriota</taxon>
        <taxon>Cyanophyceae</taxon>
        <taxon>Nostocales</taxon>
        <taxon>Scytonemataceae</taxon>
        <taxon>Iningainema tapete</taxon>
    </lineage>
</organism>
<keyword evidence="3" id="KW-1185">Reference proteome</keyword>
<comment type="caution">
    <text evidence="2">The sequence shown here is derived from an EMBL/GenBank/DDBJ whole genome shotgun (WGS) entry which is preliminary data.</text>
</comment>
<feature type="region of interest" description="Disordered" evidence="1">
    <location>
        <begin position="50"/>
        <end position="70"/>
    </location>
</feature>
<protein>
    <submittedName>
        <fullName evidence="2">Uncharacterized protein</fullName>
    </submittedName>
</protein>
<reference evidence="2" key="1">
    <citation type="submission" date="2020-09" db="EMBL/GenBank/DDBJ databases">
        <title>Iningainema tapete sp. nov. (Scytonemataceae, Cyanobacteria) from greenhouses in central Florida (USA) produces two types of nodularin with biosynthetic potential for microcystin-LR and anabaenopeptins.</title>
        <authorList>
            <person name="Berthold D.E."/>
            <person name="Lefler F.W."/>
            <person name="Huang I.-S."/>
            <person name="Abdulla H."/>
            <person name="Zimba P.V."/>
            <person name="Laughinghouse H.D. IV."/>
        </authorList>
    </citation>
    <scope>NUCLEOTIDE SEQUENCE</scope>
    <source>
        <strain evidence="2">BLCCT55</strain>
    </source>
</reference>
<sequence length="70" mass="7982">MPNLESRLSIVQVHNLERPLEDVNLAHWAAVTEGWNGADLALMARSHCCRSNPSRSRSRFDRSCCNPNYK</sequence>
<gene>
    <name evidence="2" type="ORF">ICL16_13645</name>
</gene>
<accession>A0A8J6XD93</accession>
<dbReference type="Proteomes" id="UP000629098">
    <property type="component" value="Unassembled WGS sequence"/>
</dbReference>
<proteinExistence type="predicted"/>
<name>A0A8J6XD93_9CYAN</name>
<dbReference type="Gene3D" id="1.10.8.60">
    <property type="match status" value="1"/>
</dbReference>
<dbReference type="EMBL" id="JACXAE010000049">
    <property type="protein sequence ID" value="MBD2773079.1"/>
    <property type="molecule type" value="Genomic_DNA"/>
</dbReference>
<dbReference type="RefSeq" id="WP_190828447.1">
    <property type="nucleotide sequence ID" value="NZ_CAWPPI010000049.1"/>
</dbReference>
<dbReference type="AlphaFoldDB" id="A0A8J6XD93"/>
<evidence type="ECO:0000256" key="1">
    <source>
        <dbReference type="SAM" id="MobiDB-lite"/>
    </source>
</evidence>
<evidence type="ECO:0000313" key="2">
    <source>
        <dbReference type="EMBL" id="MBD2773079.1"/>
    </source>
</evidence>
<evidence type="ECO:0000313" key="3">
    <source>
        <dbReference type="Proteomes" id="UP000629098"/>
    </source>
</evidence>